<evidence type="ECO:0000256" key="8">
    <source>
        <dbReference type="PROSITE-ProRule" id="PRU00703"/>
    </source>
</evidence>
<dbReference type="Pfam" id="PF03448">
    <property type="entry name" value="MgtE_N"/>
    <property type="match status" value="1"/>
</dbReference>
<feature type="transmembrane region" description="Helical" evidence="9">
    <location>
        <begin position="241"/>
        <end position="268"/>
    </location>
</feature>
<dbReference type="Gene3D" id="1.10.357.20">
    <property type="entry name" value="SLC41 divalent cation transporters, integral membrane domain"/>
    <property type="match status" value="1"/>
</dbReference>
<dbReference type="InterPro" id="IPR006669">
    <property type="entry name" value="MgtE_transporter"/>
</dbReference>
<evidence type="ECO:0000256" key="4">
    <source>
        <dbReference type="ARBA" id="ARBA00022692"/>
    </source>
</evidence>
<dbReference type="GO" id="GO:0005886">
    <property type="term" value="C:plasma membrane"/>
    <property type="evidence" value="ECO:0007669"/>
    <property type="project" value="UniProtKB-SubCell"/>
</dbReference>
<dbReference type="GO" id="GO:0015095">
    <property type="term" value="F:magnesium ion transmembrane transporter activity"/>
    <property type="evidence" value="ECO:0007669"/>
    <property type="project" value="UniProtKB-UniRule"/>
</dbReference>
<dbReference type="InterPro" id="IPR000644">
    <property type="entry name" value="CBS_dom"/>
</dbReference>
<proteinExistence type="inferred from homology"/>
<dbReference type="PANTHER" id="PTHR41394">
    <property type="entry name" value="MAGNESIUM TRANSPORTER MGTE"/>
    <property type="match status" value="1"/>
</dbReference>
<evidence type="ECO:0000313" key="11">
    <source>
        <dbReference type="EMBL" id="EHK52627.1"/>
    </source>
</evidence>
<dbReference type="InterPro" id="IPR046342">
    <property type="entry name" value="CBS_dom_sf"/>
</dbReference>
<organism evidence="11 12">
    <name type="scientific">Mesorhizobium alhagi CCNWXJ12-2</name>
    <dbReference type="NCBI Taxonomy" id="1107882"/>
    <lineage>
        <taxon>Bacteria</taxon>
        <taxon>Pseudomonadati</taxon>
        <taxon>Pseudomonadota</taxon>
        <taxon>Alphaproteobacteria</taxon>
        <taxon>Hyphomicrobiales</taxon>
        <taxon>Phyllobacteriaceae</taxon>
        <taxon>Allomesorhizobium</taxon>
    </lineage>
</organism>
<feature type="domain" description="CBS" evidence="10">
    <location>
        <begin position="133"/>
        <end position="189"/>
    </location>
</feature>
<dbReference type="InterPro" id="IPR006668">
    <property type="entry name" value="Mg_transptr_MgtE_intracell_dom"/>
</dbReference>
<feature type="transmembrane region" description="Helical" evidence="9">
    <location>
        <begin position="215"/>
        <end position="235"/>
    </location>
</feature>
<protein>
    <recommendedName>
        <fullName evidence="9">Magnesium transporter MgtE</fullName>
    </recommendedName>
</protein>
<dbReference type="Gene3D" id="1.25.60.10">
    <property type="entry name" value="MgtE N-terminal domain-like"/>
    <property type="match status" value="1"/>
</dbReference>
<keyword evidence="5 9" id="KW-0460">Magnesium</keyword>
<feature type="domain" description="CBS" evidence="10">
    <location>
        <begin position="68"/>
        <end position="131"/>
    </location>
</feature>
<evidence type="ECO:0000256" key="1">
    <source>
        <dbReference type="ARBA" id="ARBA00004141"/>
    </source>
</evidence>
<feature type="transmembrane region" description="Helical" evidence="9">
    <location>
        <begin position="354"/>
        <end position="380"/>
    </location>
</feature>
<name>H0I2Y9_9HYPH</name>
<dbReference type="GO" id="GO:0046872">
    <property type="term" value="F:metal ion binding"/>
    <property type="evidence" value="ECO:0007669"/>
    <property type="project" value="UniProtKB-KW"/>
</dbReference>
<evidence type="ECO:0000313" key="12">
    <source>
        <dbReference type="Proteomes" id="UP000003250"/>
    </source>
</evidence>
<dbReference type="InterPro" id="IPR036739">
    <property type="entry name" value="SLC41_membr_dom_sf"/>
</dbReference>
<dbReference type="Pfam" id="PF00571">
    <property type="entry name" value="CBS"/>
    <property type="match status" value="2"/>
</dbReference>
<keyword evidence="9" id="KW-1003">Cell membrane</keyword>
<reference evidence="11 12" key="1">
    <citation type="journal article" date="2012" name="J. Bacteriol.">
        <title>Draft Genome Sequence of Mesorhizobium alhagi CCNWXJ12-2T, a Novel Salt-Resistant Species Isolated from the Desert of Northwestern China.</title>
        <authorList>
            <person name="Zhou M."/>
            <person name="Chen W."/>
            <person name="Chen H."/>
            <person name="Wei G."/>
        </authorList>
    </citation>
    <scope>NUCLEOTIDE SEQUENCE [LARGE SCALE GENOMIC DNA]</scope>
    <source>
        <strain evidence="11 12">CCNWXJ12-2</strain>
    </source>
</reference>
<accession>H0I2Y9</accession>
<comment type="function">
    <text evidence="9">Acts as a magnesium transporter.</text>
</comment>
<dbReference type="Pfam" id="PF01769">
    <property type="entry name" value="MgtE"/>
    <property type="match status" value="1"/>
</dbReference>
<evidence type="ECO:0000256" key="2">
    <source>
        <dbReference type="ARBA" id="ARBA00009749"/>
    </source>
</evidence>
<comment type="similarity">
    <text evidence="2 9">Belongs to the SLC41A transporter family.</text>
</comment>
<evidence type="ECO:0000256" key="6">
    <source>
        <dbReference type="ARBA" id="ARBA00022989"/>
    </source>
</evidence>
<sequence length="381" mass="40784">MAVELVERLEAGKAAEIMEELNSDIQADVIGELDQQDADAILAEMDAQEAADVRQLVAYDDHTAGGLMVAEAFTFRESDTVGAVLHRFVTEDDDFERYRGQHPYIVDREGRPIGVVSLRSLLTSRRSAKLTDIMTKPVTVAASESLDALQDLFDKYPFLGLPVVETNGRLVGVVSRAAVDDAALERAESEGLRRHGVVGDELRSMPLTVRARRRLAWLSANVVLNVIAASVISAYEETLAAVIAIAIFLPMVSDMSGCSGNQAVAVTMRELALGLVRPIDMARVWGKEASVGVINGVALGVLIGIVAWIWKGSFFLGLVIGTALALNTLIAVSIGGVVPLLLKRIGQDPAVASGPLLTTITDMAGFFLVLSLATAMMPYLI</sequence>
<keyword evidence="12" id="KW-1185">Reference proteome</keyword>
<dbReference type="SUPFAM" id="SSF161093">
    <property type="entry name" value="MgtE membrane domain-like"/>
    <property type="match status" value="1"/>
</dbReference>
<keyword evidence="6 9" id="KW-1133">Transmembrane helix</keyword>
<evidence type="ECO:0000256" key="7">
    <source>
        <dbReference type="ARBA" id="ARBA00023136"/>
    </source>
</evidence>
<comment type="subunit">
    <text evidence="9">Homodimer.</text>
</comment>
<gene>
    <name evidence="11" type="ORF">MAXJ12_34234</name>
</gene>
<dbReference type="SUPFAM" id="SSF54631">
    <property type="entry name" value="CBS-domain pair"/>
    <property type="match status" value="1"/>
</dbReference>
<dbReference type="EMBL" id="AHAM01000310">
    <property type="protein sequence ID" value="EHK52627.1"/>
    <property type="molecule type" value="Genomic_DNA"/>
</dbReference>
<dbReference type="PATRIC" id="fig|1107882.3.peg.6607"/>
<keyword evidence="4 9" id="KW-0812">Transmembrane</keyword>
<dbReference type="SMART" id="SM00116">
    <property type="entry name" value="CBS"/>
    <property type="match status" value="2"/>
</dbReference>
<evidence type="ECO:0000256" key="9">
    <source>
        <dbReference type="RuleBase" id="RU362011"/>
    </source>
</evidence>
<evidence type="ECO:0000256" key="5">
    <source>
        <dbReference type="ARBA" id="ARBA00022842"/>
    </source>
</evidence>
<dbReference type="PROSITE" id="PS51371">
    <property type="entry name" value="CBS"/>
    <property type="match status" value="2"/>
</dbReference>
<dbReference type="SUPFAM" id="SSF158791">
    <property type="entry name" value="MgtE N-terminal domain-like"/>
    <property type="match status" value="1"/>
</dbReference>
<feature type="transmembrane region" description="Helical" evidence="9">
    <location>
        <begin position="316"/>
        <end position="342"/>
    </location>
</feature>
<keyword evidence="8" id="KW-0129">CBS domain</keyword>
<keyword evidence="7 9" id="KW-0472">Membrane</keyword>
<dbReference type="AlphaFoldDB" id="H0I2Y9"/>
<dbReference type="Proteomes" id="UP000003250">
    <property type="component" value="Unassembled WGS sequence"/>
</dbReference>
<dbReference type="InterPro" id="IPR006667">
    <property type="entry name" value="SLC41_membr_dom"/>
</dbReference>
<evidence type="ECO:0000259" key="10">
    <source>
        <dbReference type="PROSITE" id="PS51371"/>
    </source>
</evidence>
<dbReference type="NCBIfam" id="TIGR00400">
    <property type="entry name" value="mgtE"/>
    <property type="match status" value="1"/>
</dbReference>
<comment type="subcellular location">
    <subcellularLocation>
        <location evidence="9">Cell membrane</location>
        <topology evidence="9">Multi-pass membrane protein</topology>
    </subcellularLocation>
    <subcellularLocation>
        <location evidence="1">Membrane</location>
        <topology evidence="1">Multi-pass membrane protein</topology>
    </subcellularLocation>
</comment>
<dbReference type="Gene3D" id="3.10.580.10">
    <property type="entry name" value="CBS-domain"/>
    <property type="match status" value="1"/>
</dbReference>
<feature type="transmembrane region" description="Helical" evidence="9">
    <location>
        <begin position="289"/>
        <end position="310"/>
    </location>
</feature>
<dbReference type="InterPro" id="IPR038076">
    <property type="entry name" value="MgtE_N_sf"/>
</dbReference>
<evidence type="ECO:0000256" key="3">
    <source>
        <dbReference type="ARBA" id="ARBA00022448"/>
    </source>
</evidence>
<keyword evidence="3 9" id="KW-0813">Transport</keyword>
<keyword evidence="9" id="KW-0479">Metal-binding</keyword>
<dbReference type="PANTHER" id="PTHR41394:SF5">
    <property type="entry name" value="SLC41A_MGTE INTEGRAL MEMBRANE DOMAIN-CONTAINING PROTEIN"/>
    <property type="match status" value="1"/>
</dbReference>